<dbReference type="InterPro" id="IPR002347">
    <property type="entry name" value="SDR_fam"/>
</dbReference>
<gene>
    <name evidence="1" type="ORF">COEREDRAFT_80415</name>
</gene>
<dbReference type="EMBL" id="KZ303493">
    <property type="protein sequence ID" value="PIA17768.1"/>
    <property type="molecule type" value="Genomic_DNA"/>
</dbReference>
<dbReference type="Pfam" id="PF00106">
    <property type="entry name" value="adh_short"/>
    <property type="match status" value="1"/>
</dbReference>
<dbReference type="OrthoDB" id="9989144at2759"/>
<dbReference type="InterPro" id="IPR036291">
    <property type="entry name" value="NAD(P)-bd_dom_sf"/>
</dbReference>
<name>A0A2G5BFG4_COERN</name>
<dbReference type="AlphaFoldDB" id="A0A2G5BFG4"/>
<dbReference type="Proteomes" id="UP000242474">
    <property type="component" value="Unassembled WGS sequence"/>
</dbReference>
<dbReference type="InterPro" id="IPR052834">
    <property type="entry name" value="3KSR/17beta-HSD"/>
</dbReference>
<evidence type="ECO:0000313" key="1">
    <source>
        <dbReference type="EMBL" id="PIA17768.1"/>
    </source>
</evidence>
<dbReference type="SUPFAM" id="SSF51735">
    <property type="entry name" value="NAD(P)-binding Rossmann-fold domains"/>
    <property type="match status" value="1"/>
</dbReference>
<dbReference type="GO" id="GO:0016125">
    <property type="term" value="P:sterol metabolic process"/>
    <property type="evidence" value="ECO:0007669"/>
    <property type="project" value="TreeGrafter"/>
</dbReference>
<dbReference type="STRING" id="763665.A0A2G5BFG4"/>
<accession>A0A2G5BFG4</accession>
<sequence>MTENSKVLERVALITGGNSGVGLSIASHLLSRTNSQQIFTIILACRNQKKGEQARLQLLSKYPNSDIRILEMDTSSVKSVLQAVETLDSIDRLDLLFCNAGAMPIGSLCISGIIRGIFTHPVEFFESSEALYQKRGLLSNDGLGLTFQTNVFGHYLLIHKLIPLLTRTILSDSSVNNPRVIWTGSSASQLDFSRADYQHIHGIKPYESSKYIIDQIAVPLDRKLSHYNIRCYITEPGNVCTGFLSGLEIPLFQYLVVVVFYFFRIIAGISRFTITSDCAAEASSFVAFAKEDELDPRFKYYSNVTRFGSPYVSCSPLITSVDTGAFLSSKLDALVEKFDC</sequence>
<keyword evidence="2" id="KW-1185">Reference proteome</keyword>
<dbReference type="GO" id="GO:0000253">
    <property type="term" value="F:3-beta-hydroxysteroid 3-dehydrogenase (NADP+) activity"/>
    <property type="evidence" value="ECO:0007669"/>
    <property type="project" value="TreeGrafter"/>
</dbReference>
<protein>
    <submittedName>
        <fullName evidence="1">NAD(P)-binding protein</fullName>
    </submittedName>
</protein>
<dbReference type="PANTHER" id="PTHR44442:SF1">
    <property type="entry name" value="3-KETO-STEROID REDUCTASE_17-BETA-HYDROXYSTEROID DEHYDROGENASE 7"/>
    <property type="match status" value="1"/>
</dbReference>
<proteinExistence type="predicted"/>
<dbReference type="PRINTS" id="PR00081">
    <property type="entry name" value="GDHRDH"/>
</dbReference>
<dbReference type="Gene3D" id="3.40.50.720">
    <property type="entry name" value="NAD(P)-binding Rossmann-like Domain"/>
    <property type="match status" value="1"/>
</dbReference>
<organism evidence="1 2">
    <name type="scientific">Coemansia reversa (strain ATCC 12441 / NRRL 1564)</name>
    <dbReference type="NCBI Taxonomy" id="763665"/>
    <lineage>
        <taxon>Eukaryota</taxon>
        <taxon>Fungi</taxon>
        <taxon>Fungi incertae sedis</taxon>
        <taxon>Zoopagomycota</taxon>
        <taxon>Kickxellomycotina</taxon>
        <taxon>Kickxellomycetes</taxon>
        <taxon>Kickxellales</taxon>
        <taxon>Kickxellaceae</taxon>
        <taxon>Coemansia</taxon>
    </lineage>
</organism>
<dbReference type="PANTHER" id="PTHR44442">
    <property type="entry name" value="3-KETO-STEROID REDUCTASE"/>
    <property type="match status" value="1"/>
</dbReference>
<reference evidence="1 2" key="1">
    <citation type="journal article" date="2015" name="Genome Biol. Evol.">
        <title>Phylogenomic analyses indicate that early fungi evolved digesting cell walls of algal ancestors of land plants.</title>
        <authorList>
            <person name="Chang Y."/>
            <person name="Wang S."/>
            <person name="Sekimoto S."/>
            <person name="Aerts A.L."/>
            <person name="Choi C."/>
            <person name="Clum A."/>
            <person name="LaButti K.M."/>
            <person name="Lindquist E.A."/>
            <person name="Yee Ngan C."/>
            <person name="Ohm R.A."/>
            <person name="Salamov A.A."/>
            <person name="Grigoriev I.V."/>
            <person name="Spatafora J.W."/>
            <person name="Berbee M.L."/>
        </authorList>
    </citation>
    <scope>NUCLEOTIDE SEQUENCE [LARGE SCALE GENOMIC DNA]</scope>
    <source>
        <strain evidence="1 2">NRRL 1564</strain>
    </source>
</reference>
<evidence type="ECO:0000313" key="2">
    <source>
        <dbReference type="Proteomes" id="UP000242474"/>
    </source>
</evidence>
<dbReference type="GO" id="GO:0005789">
    <property type="term" value="C:endoplasmic reticulum membrane"/>
    <property type="evidence" value="ECO:0007669"/>
    <property type="project" value="TreeGrafter"/>
</dbReference>